<organism evidence="3 4">
    <name type="scientific">Sneathiella litorea</name>
    <dbReference type="NCBI Taxonomy" id="2606216"/>
    <lineage>
        <taxon>Bacteria</taxon>
        <taxon>Pseudomonadati</taxon>
        <taxon>Pseudomonadota</taxon>
        <taxon>Alphaproteobacteria</taxon>
        <taxon>Sneathiellales</taxon>
        <taxon>Sneathiellaceae</taxon>
        <taxon>Sneathiella</taxon>
    </lineage>
</organism>
<proteinExistence type="predicted"/>
<keyword evidence="4" id="KW-1185">Reference proteome</keyword>
<evidence type="ECO:0000313" key="3">
    <source>
        <dbReference type="EMBL" id="MZR30891.1"/>
    </source>
</evidence>
<feature type="chain" id="PRO_5027082549" evidence="2">
    <location>
        <begin position="24"/>
        <end position="117"/>
    </location>
</feature>
<dbReference type="Proteomes" id="UP000476030">
    <property type="component" value="Unassembled WGS sequence"/>
</dbReference>
<accession>A0A6L8W700</accession>
<comment type="caution">
    <text evidence="3">The sequence shown here is derived from an EMBL/GenBank/DDBJ whole genome shotgun (WGS) entry which is preliminary data.</text>
</comment>
<protein>
    <submittedName>
        <fullName evidence="3">Uncharacterized protein</fullName>
    </submittedName>
</protein>
<dbReference type="RefSeq" id="WP_161315432.1">
    <property type="nucleotide sequence ID" value="NZ_WTUW01000002.1"/>
</dbReference>
<dbReference type="EMBL" id="WTUW01000002">
    <property type="protein sequence ID" value="MZR30891.1"/>
    <property type="molecule type" value="Genomic_DNA"/>
</dbReference>
<name>A0A6L8W700_9PROT</name>
<feature type="region of interest" description="Disordered" evidence="1">
    <location>
        <begin position="98"/>
        <end position="117"/>
    </location>
</feature>
<keyword evidence="2" id="KW-0732">Signal</keyword>
<gene>
    <name evidence="3" type="ORF">GQE98_09625</name>
</gene>
<dbReference type="AlphaFoldDB" id="A0A6L8W700"/>
<reference evidence="3 4" key="1">
    <citation type="submission" date="2019-12" db="EMBL/GenBank/DDBJ databases">
        <title>Snethiella sp. nov. sp. isolated from sea sand.</title>
        <authorList>
            <person name="Kim J."/>
            <person name="Jeong S.E."/>
            <person name="Jung H.S."/>
            <person name="Jeon C.O."/>
        </authorList>
    </citation>
    <scope>NUCLEOTIDE SEQUENCE [LARGE SCALE GENOMIC DNA]</scope>
    <source>
        <strain evidence="3 4">DP05</strain>
    </source>
</reference>
<evidence type="ECO:0000313" key="4">
    <source>
        <dbReference type="Proteomes" id="UP000476030"/>
    </source>
</evidence>
<sequence length="117" mass="12567">MKNLIYSAVFGAAFFMGGLTASATPICLPRSELAVHLAEKYGEMLIAQGLNNRGALVEIFATKSRDRWTLTETDTQGMSCLKATGDYWNSIGLRRTGAPTQPAAFNPMAVSPKRGAP</sequence>
<feature type="signal peptide" evidence="2">
    <location>
        <begin position="1"/>
        <end position="23"/>
    </location>
</feature>
<evidence type="ECO:0000256" key="1">
    <source>
        <dbReference type="SAM" id="MobiDB-lite"/>
    </source>
</evidence>
<evidence type="ECO:0000256" key="2">
    <source>
        <dbReference type="SAM" id="SignalP"/>
    </source>
</evidence>